<keyword evidence="3" id="KW-1185">Reference proteome</keyword>
<dbReference type="RefSeq" id="WP_189963355.1">
    <property type="nucleotide sequence ID" value="NZ_BMUA01000008.1"/>
</dbReference>
<dbReference type="EMBL" id="BNDY01000017">
    <property type="protein sequence ID" value="GHI41873.1"/>
    <property type="molecule type" value="Genomic_DNA"/>
</dbReference>
<proteinExistence type="predicted"/>
<feature type="compositionally biased region" description="Low complexity" evidence="1">
    <location>
        <begin position="7"/>
        <end position="16"/>
    </location>
</feature>
<protein>
    <submittedName>
        <fullName evidence="2">Uncharacterized protein</fullName>
    </submittedName>
</protein>
<organism evidence="2 3">
    <name type="scientific">Streptomyces violascens</name>
    <dbReference type="NCBI Taxonomy" id="67381"/>
    <lineage>
        <taxon>Bacteria</taxon>
        <taxon>Bacillati</taxon>
        <taxon>Actinomycetota</taxon>
        <taxon>Actinomycetes</taxon>
        <taxon>Kitasatosporales</taxon>
        <taxon>Streptomycetaceae</taxon>
        <taxon>Streptomyces</taxon>
    </lineage>
</organism>
<reference evidence="2" key="1">
    <citation type="submission" date="2024-05" db="EMBL/GenBank/DDBJ databases">
        <title>Whole genome shotgun sequence of Streptomyces violascens NBRC 12920.</title>
        <authorList>
            <person name="Komaki H."/>
            <person name="Tamura T."/>
        </authorList>
    </citation>
    <scope>NUCLEOTIDE SEQUENCE</scope>
    <source>
        <strain evidence="2">NBRC 12920</strain>
    </source>
</reference>
<dbReference type="Proteomes" id="UP001050808">
    <property type="component" value="Unassembled WGS sequence"/>
</dbReference>
<name>A0ABQ3QX74_9ACTN</name>
<accession>A0ABQ3QX74</accession>
<sequence length="307" mass="33584">MTNTTVRAGASAPAAGRRSRTKQEQPTGTDRIPRPSQGWYRVPGTDTKLRRVTTILSQGSTKGDVLSKWAANLVAEVAMANLPRLVSSSLYTEQRAETYDWLRRAPLRKRDERADIGSAVHSIIEAHVLGMPVPEDLLNDLEMAPYLAHFLRFVDEWQVTFEASEMVVGSYEHGYAGTLDYLLKSPLIAGEFGIPASTVLLGDTKTGGELDVKGVYPEAALQMAAYRKADVAWLRDGTNVPMPATHDRGVVLHLRPEGYRLIPIACGDDVFAQFRITQQAAEWISGLSKTVVGEALALPTAPEERAA</sequence>
<evidence type="ECO:0000313" key="3">
    <source>
        <dbReference type="Proteomes" id="UP001050808"/>
    </source>
</evidence>
<evidence type="ECO:0000313" key="2">
    <source>
        <dbReference type="EMBL" id="GHI41873.1"/>
    </source>
</evidence>
<feature type="region of interest" description="Disordered" evidence="1">
    <location>
        <begin position="1"/>
        <end position="43"/>
    </location>
</feature>
<comment type="caution">
    <text evidence="2">The sequence shown here is derived from an EMBL/GenBank/DDBJ whole genome shotgun (WGS) entry which is preliminary data.</text>
</comment>
<evidence type="ECO:0000256" key="1">
    <source>
        <dbReference type="SAM" id="MobiDB-lite"/>
    </source>
</evidence>
<gene>
    <name evidence="2" type="ORF">Sviol_62810</name>
</gene>